<feature type="domain" description="Rhodanese" evidence="2">
    <location>
        <begin position="47"/>
        <end position="133"/>
    </location>
</feature>
<dbReference type="AlphaFoldDB" id="A0A345P3J4"/>
<dbReference type="SMART" id="SM00450">
    <property type="entry name" value="RHOD"/>
    <property type="match status" value="1"/>
</dbReference>
<gene>
    <name evidence="3" type="ORF">HYN46_02540</name>
</gene>
<dbReference type="PROSITE" id="PS50206">
    <property type="entry name" value="RHODANESE_3"/>
    <property type="match status" value="1"/>
</dbReference>
<organism evidence="3 4">
    <name type="scientific">Aquirhabdus parva</name>
    <dbReference type="NCBI Taxonomy" id="2283318"/>
    <lineage>
        <taxon>Bacteria</taxon>
        <taxon>Pseudomonadati</taxon>
        <taxon>Pseudomonadota</taxon>
        <taxon>Gammaproteobacteria</taxon>
        <taxon>Moraxellales</taxon>
        <taxon>Moraxellaceae</taxon>
        <taxon>Aquirhabdus</taxon>
    </lineage>
</organism>
<dbReference type="KEGG" id="mbah:HYN46_02540"/>
<keyword evidence="1" id="KW-0812">Transmembrane</keyword>
<keyword evidence="1" id="KW-1133">Transmembrane helix</keyword>
<sequence>MERFIEFMQHHPILFGILGVLAVAFFILESKRSGRKISPQALGGFVNREKAVIVDLRDAKEFREGHISGSRNIPLSSLKNHLDELREISQPIVMVCKMGQTSGSAVQQVGGENLYRLEGGILGWQGQGLPLVKPTGKK</sequence>
<evidence type="ECO:0000256" key="1">
    <source>
        <dbReference type="SAM" id="Phobius"/>
    </source>
</evidence>
<dbReference type="RefSeq" id="WP_114897963.1">
    <property type="nucleotide sequence ID" value="NZ_CP031222.1"/>
</dbReference>
<protein>
    <submittedName>
        <fullName evidence="3">Rhodanese-like domain-containing protein</fullName>
    </submittedName>
</protein>
<dbReference type="InterPro" id="IPR036873">
    <property type="entry name" value="Rhodanese-like_dom_sf"/>
</dbReference>
<dbReference type="CDD" id="cd00158">
    <property type="entry name" value="RHOD"/>
    <property type="match status" value="1"/>
</dbReference>
<evidence type="ECO:0000259" key="2">
    <source>
        <dbReference type="PROSITE" id="PS50206"/>
    </source>
</evidence>
<keyword evidence="1" id="KW-0472">Membrane</keyword>
<dbReference type="Proteomes" id="UP000253940">
    <property type="component" value="Chromosome"/>
</dbReference>
<evidence type="ECO:0000313" key="4">
    <source>
        <dbReference type="Proteomes" id="UP000253940"/>
    </source>
</evidence>
<proteinExistence type="predicted"/>
<dbReference type="InterPro" id="IPR050229">
    <property type="entry name" value="GlpE_sulfurtransferase"/>
</dbReference>
<name>A0A345P3J4_9GAMM</name>
<evidence type="ECO:0000313" key="3">
    <source>
        <dbReference type="EMBL" id="AXI01853.1"/>
    </source>
</evidence>
<reference evidence="3 4" key="1">
    <citation type="submission" date="2018-07" db="EMBL/GenBank/DDBJ databases">
        <title>Genome sequencing of Moraxellaceae gen. HYN0046.</title>
        <authorList>
            <person name="Kim M."/>
            <person name="Yi H."/>
        </authorList>
    </citation>
    <scope>NUCLEOTIDE SEQUENCE [LARGE SCALE GENOMIC DNA]</scope>
    <source>
        <strain evidence="3 4">HYN0046</strain>
    </source>
</reference>
<dbReference type="OrthoDB" id="9808735at2"/>
<dbReference type="EMBL" id="CP031222">
    <property type="protein sequence ID" value="AXI01853.1"/>
    <property type="molecule type" value="Genomic_DNA"/>
</dbReference>
<dbReference type="PANTHER" id="PTHR43031:SF18">
    <property type="entry name" value="RHODANESE-RELATED SULFURTRANSFERASES"/>
    <property type="match status" value="1"/>
</dbReference>
<dbReference type="PANTHER" id="PTHR43031">
    <property type="entry name" value="FAD-DEPENDENT OXIDOREDUCTASE"/>
    <property type="match status" value="1"/>
</dbReference>
<accession>A0A345P3J4</accession>
<dbReference type="SUPFAM" id="SSF52821">
    <property type="entry name" value="Rhodanese/Cell cycle control phosphatase"/>
    <property type="match status" value="1"/>
</dbReference>
<keyword evidence="4" id="KW-1185">Reference proteome</keyword>
<feature type="transmembrane region" description="Helical" evidence="1">
    <location>
        <begin position="12"/>
        <end position="28"/>
    </location>
</feature>
<dbReference type="Pfam" id="PF00581">
    <property type="entry name" value="Rhodanese"/>
    <property type="match status" value="1"/>
</dbReference>
<dbReference type="InterPro" id="IPR001763">
    <property type="entry name" value="Rhodanese-like_dom"/>
</dbReference>
<dbReference type="Gene3D" id="3.40.250.10">
    <property type="entry name" value="Rhodanese-like domain"/>
    <property type="match status" value="1"/>
</dbReference>